<comment type="caution">
    <text evidence="21">The sequence shown here is derived from an EMBL/GenBank/DDBJ whole genome shotgun (WGS) entry which is preliminary data.</text>
</comment>
<evidence type="ECO:0000256" key="5">
    <source>
        <dbReference type="ARBA" id="ARBA00022722"/>
    </source>
</evidence>
<dbReference type="GO" id="GO:0003677">
    <property type="term" value="F:DNA binding"/>
    <property type="evidence" value="ECO:0007669"/>
    <property type="project" value="UniProtKB-UniRule"/>
</dbReference>
<dbReference type="FunFam" id="1.10.150.20:FF:000011">
    <property type="entry name" value="exonuclease 1"/>
    <property type="match status" value="1"/>
</dbReference>
<proteinExistence type="inferred from homology"/>
<dbReference type="Pfam" id="PF00752">
    <property type="entry name" value="XPG_N"/>
    <property type="match status" value="1"/>
</dbReference>
<keyword evidence="9 17" id="KW-0228">DNA excision</keyword>
<dbReference type="Gene3D" id="1.10.150.20">
    <property type="entry name" value="5' to 3' exonuclease, C-terminal subdomain"/>
    <property type="match status" value="1"/>
</dbReference>
<dbReference type="AlphaFoldDB" id="A0A232F2L0"/>
<dbReference type="InterPro" id="IPR037315">
    <property type="entry name" value="EXO1_H3TH"/>
</dbReference>
<sequence>MGITGLIPFLEKSSKKTNISEFAGKAVAIDTYCWLHKGAFSCADKIVMGQQTDAYVKYCMKFVNMLLGHNIKPILVFDGRHLPAKAETEVKRRESREANRKRAAELIKMGKITEGKNLLRRSLDVSHKMALEVMKECQAHNVDCIVAPYEADAQLAYLNISGIVDVVITEDSDLTLFGCKKIFFKMDMYGYGVLVEQDRLHLAMGLRLPDFHMDKFRHMCILSGCDYLASLPGIGLNKACKFIIKNTDDNIYNALLRLASSLNMKSLVVTKEYRDGFMRALATFKHQLVYCPLQRKQVRLNPPTPDITEEQLTHAGSEVDEQLAWQLALGNCDPFSKEMLHNFDPDKPRLRRTNSWSETAIAKHQSIWSQTFKVKEAEEKKPIITPKKERQLVVKTPSTRGKVVVLKTDYLKKEITPRKRTFEESEMEVDEIIQMYKDEVKSPTTPAQAARTKTESEVPSTDDEKTSPILVKRSNPFKKMSNSNEVSPSLLHRIRRRLPIKSRLKATVIDDTAVAQSQFFAPESGSKLVEENEPMDLSESITTNSDKENVDSYVKRIIIPETEDFEEDDLSKVRGELDKDSGYKGSSVERELSVSTMSCDDSISEKKPLQSVDNVTLQNIDSLKVECNEDSMRVESSEYMKTDDDDMEFSITRQVFTETRSSIFKYENPVKDKRLKRDNESQSSQRLSQSSQGTSSRRGVKTNSKKTTIIQGQQSLLNMFGFQKKNALQH</sequence>
<dbReference type="PRINTS" id="PR00853">
    <property type="entry name" value="XPGRADSUPER"/>
</dbReference>
<dbReference type="EC" id="3.1.-.-" evidence="17"/>
<name>A0A232F2L0_9HYME</name>
<evidence type="ECO:0000256" key="9">
    <source>
        <dbReference type="ARBA" id="ARBA00022769"/>
    </source>
</evidence>
<feature type="region of interest" description="Disordered" evidence="18">
    <location>
        <begin position="440"/>
        <end position="467"/>
    </location>
</feature>
<comment type="subcellular location">
    <subcellularLocation>
        <location evidence="1 17">Nucleus</location>
    </subcellularLocation>
</comment>
<organism evidence="21 22">
    <name type="scientific">Trichomalopsis sarcophagae</name>
    <dbReference type="NCBI Taxonomy" id="543379"/>
    <lineage>
        <taxon>Eukaryota</taxon>
        <taxon>Metazoa</taxon>
        <taxon>Ecdysozoa</taxon>
        <taxon>Arthropoda</taxon>
        <taxon>Hexapoda</taxon>
        <taxon>Insecta</taxon>
        <taxon>Pterygota</taxon>
        <taxon>Neoptera</taxon>
        <taxon>Endopterygota</taxon>
        <taxon>Hymenoptera</taxon>
        <taxon>Apocrita</taxon>
        <taxon>Proctotrupomorpha</taxon>
        <taxon>Chalcidoidea</taxon>
        <taxon>Pteromalidae</taxon>
        <taxon>Pteromalinae</taxon>
        <taxon>Trichomalopsis</taxon>
    </lineage>
</organism>
<evidence type="ECO:0000256" key="17">
    <source>
        <dbReference type="RuleBase" id="RU910737"/>
    </source>
</evidence>
<evidence type="ECO:0000259" key="19">
    <source>
        <dbReference type="SMART" id="SM00484"/>
    </source>
</evidence>
<dbReference type="InterPro" id="IPR008918">
    <property type="entry name" value="HhH2"/>
</dbReference>
<evidence type="ECO:0000313" key="21">
    <source>
        <dbReference type="EMBL" id="OXU24657.1"/>
    </source>
</evidence>
<dbReference type="InterPro" id="IPR029060">
    <property type="entry name" value="PIN-like_dom_sf"/>
</dbReference>
<evidence type="ECO:0000256" key="15">
    <source>
        <dbReference type="ARBA" id="ARBA00023204"/>
    </source>
</evidence>
<keyword evidence="16 17" id="KW-0539">Nucleus</keyword>
<evidence type="ECO:0000256" key="12">
    <source>
        <dbReference type="ARBA" id="ARBA00022842"/>
    </source>
</evidence>
<keyword evidence="15 17" id="KW-0234">DNA repair</keyword>
<dbReference type="EMBL" id="NNAY01001235">
    <property type="protein sequence ID" value="OXU24657.1"/>
    <property type="molecule type" value="Genomic_DNA"/>
</dbReference>
<keyword evidence="4" id="KW-0597">Phosphoprotein</keyword>
<dbReference type="FunFam" id="3.40.50.1010:FF:000002">
    <property type="entry name" value="Exonuclease 1, putative"/>
    <property type="match status" value="1"/>
</dbReference>
<keyword evidence="5 17" id="KW-0540">Nuclease</keyword>
<dbReference type="SMART" id="SM00279">
    <property type="entry name" value="HhH2"/>
    <property type="match status" value="1"/>
</dbReference>
<keyword evidence="11 17" id="KW-0269">Exonuclease</keyword>
<evidence type="ECO:0000256" key="8">
    <source>
        <dbReference type="ARBA" id="ARBA00022763"/>
    </source>
</evidence>
<keyword evidence="22" id="KW-1185">Reference proteome</keyword>
<dbReference type="InterPro" id="IPR019974">
    <property type="entry name" value="XPG_CS"/>
</dbReference>
<dbReference type="OrthoDB" id="26491at2759"/>
<evidence type="ECO:0000256" key="16">
    <source>
        <dbReference type="ARBA" id="ARBA00023242"/>
    </source>
</evidence>
<dbReference type="InterPro" id="IPR044752">
    <property type="entry name" value="PIN-like_EXO1"/>
</dbReference>
<dbReference type="GO" id="GO:0006310">
    <property type="term" value="P:DNA recombination"/>
    <property type="evidence" value="ECO:0007669"/>
    <property type="project" value="TreeGrafter"/>
</dbReference>
<comment type="function">
    <text evidence="17">5'-&gt;3' double-stranded DNA exonuclease which may also possess a cryptic 3'-&gt;5' double-stranded DNA exonuclease activity. Functions in DNA mismatch repair.</text>
</comment>
<dbReference type="Pfam" id="PF00867">
    <property type="entry name" value="XPG_I"/>
    <property type="match status" value="1"/>
</dbReference>
<dbReference type="STRING" id="543379.A0A232F2L0"/>
<dbReference type="InterPro" id="IPR006084">
    <property type="entry name" value="XPG/Rad2"/>
</dbReference>
<dbReference type="GO" id="GO:0046872">
    <property type="term" value="F:metal ion binding"/>
    <property type="evidence" value="ECO:0007669"/>
    <property type="project" value="UniProtKB-UniRule"/>
</dbReference>
<dbReference type="Proteomes" id="UP000215335">
    <property type="component" value="Unassembled WGS sequence"/>
</dbReference>
<dbReference type="PROSITE" id="PS00841">
    <property type="entry name" value="XPG_1"/>
    <property type="match status" value="1"/>
</dbReference>
<feature type="compositionally biased region" description="Low complexity" evidence="18">
    <location>
        <begin position="681"/>
        <end position="697"/>
    </location>
</feature>
<evidence type="ECO:0000256" key="3">
    <source>
        <dbReference type="ARBA" id="ARBA00020324"/>
    </source>
</evidence>
<protein>
    <recommendedName>
        <fullName evidence="3 17">Exonuclease 1</fullName>
        <ecNumber evidence="17">3.1.-.-</ecNumber>
    </recommendedName>
</protein>
<evidence type="ECO:0000256" key="11">
    <source>
        <dbReference type="ARBA" id="ARBA00022839"/>
    </source>
</evidence>
<dbReference type="SUPFAM" id="SSF47807">
    <property type="entry name" value="5' to 3' exonuclease, C-terminal subdomain"/>
    <property type="match status" value="1"/>
</dbReference>
<dbReference type="PROSITE" id="PS00842">
    <property type="entry name" value="XPG_2"/>
    <property type="match status" value="1"/>
</dbReference>
<keyword evidence="13 17" id="KW-0267">Excision nuclease</keyword>
<comment type="cofactor">
    <cofactor evidence="17">
        <name>Mg(2+)</name>
        <dbReference type="ChEBI" id="CHEBI:18420"/>
    </cofactor>
    <text evidence="17">Binds 2 magnesium ions per subunit. They probably participate in the reaction catalyzed by the enzyme. May bind an additional third magnesium ion after substrate binding.</text>
</comment>
<dbReference type="InterPro" id="IPR036279">
    <property type="entry name" value="5-3_exonuclease_C_sf"/>
</dbReference>
<dbReference type="InterPro" id="IPR006085">
    <property type="entry name" value="XPG_DNA_repair_N"/>
</dbReference>
<reference evidence="21 22" key="1">
    <citation type="journal article" date="2017" name="Curr. Biol.">
        <title>The Evolution of Venom by Co-option of Single-Copy Genes.</title>
        <authorList>
            <person name="Martinson E.O."/>
            <person name="Mrinalini"/>
            <person name="Kelkar Y.D."/>
            <person name="Chang C.H."/>
            <person name="Werren J.H."/>
        </authorList>
    </citation>
    <scope>NUCLEOTIDE SEQUENCE [LARGE SCALE GENOMIC DNA]</scope>
    <source>
        <strain evidence="21 22">Alberta</strain>
        <tissue evidence="21">Whole body</tissue>
    </source>
</reference>
<keyword evidence="14 17" id="KW-0238">DNA-binding</keyword>
<evidence type="ECO:0000259" key="20">
    <source>
        <dbReference type="SMART" id="SM00485"/>
    </source>
</evidence>
<evidence type="ECO:0000256" key="7">
    <source>
        <dbReference type="ARBA" id="ARBA00022759"/>
    </source>
</evidence>
<dbReference type="SUPFAM" id="SSF88723">
    <property type="entry name" value="PIN domain-like"/>
    <property type="match status" value="1"/>
</dbReference>
<evidence type="ECO:0000256" key="1">
    <source>
        <dbReference type="ARBA" id="ARBA00004123"/>
    </source>
</evidence>
<evidence type="ECO:0000256" key="2">
    <source>
        <dbReference type="ARBA" id="ARBA00010563"/>
    </source>
</evidence>
<evidence type="ECO:0000313" key="22">
    <source>
        <dbReference type="Proteomes" id="UP000215335"/>
    </source>
</evidence>
<dbReference type="PANTHER" id="PTHR11081">
    <property type="entry name" value="FLAP ENDONUCLEASE FAMILY MEMBER"/>
    <property type="match status" value="1"/>
</dbReference>
<dbReference type="PANTHER" id="PTHR11081:SF8">
    <property type="entry name" value="EXONUCLEASE 1"/>
    <property type="match status" value="1"/>
</dbReference>
<keyword evidence="12 17" id="KW-0460">Magnesium</keyword>
<dbReference type="Gene3D" id="3.40.50.1010">
    <property type="entry name" value="5'-nuclease"/>
    <property type="match status" value="1"/>
</dbReference>
<dbReference type="GO" id="GO:0006298">
    <property type="term" value="P:mismatch repair"/>
    <property type="evidence" value="ECO:0007669"/>
    <property type="project" value="TreeGrafter"/>
</dbReference>
<evidence type="ECO:0000256" key="6">
    <source>
        <dbReference type="ARBA" id="ARBA00022723"/>
    </source>
</evidence>
<gene>
    <name evidence="21" type="ORF">TSAR_000168</name>
</gene>
<keyword evidence="7" id="KW-0255">Endonuclease</keyword>
<dbReference type="SMART" id="SM00485">
    <property type="entry name" value="XPGN"/>
    <property type="match status" value="1"/>
</dbReference>
<comment type="similarity">
    <text evidence="2 17">Belongs to the XPG/RAD2 endonuclease family. EXO1 subfamily.</text>
</comment>
<feature type="region of interest" description="Disordered" evidence="18">
    <location>
        <begin position="672"/>
        <end position="707"/>
    </location>
</feature>
<dbReference type="GO" id="GO:0017108">
    <property type="term" value="F:5'-flap endonuclease activity"/>
    <property type="evidence" value="ECO:0007669"/>
    <property type="project" value="TreeGrafter"/>
</dbReference>
<dbReference type="GO" id="GO:0005634">
    <property type="term" value="C:nucleus"/>
    <property type="evidence" value="ECO:0007669"/>
    <property type="project" value="UniProtKB-SubCell"/>
</dbReference>
<feature type="compositionally biased region" description="Basic and acidic residues" evidence="18">
    <location>
        <begin position="452"/>
        <end position="466"/>
    </location>
</feature>
<dbReference type="InterPro" id="IPR006086">
    <property type="entry name" value="XPG-I_dom"/>
</dbReference>
<feature type="domain" description="XPG-I" evidence="19">
    <location>
        <begin position="138"/>
        <end position="211"/>
    </location>
</feature>
<evidence type="ECO:0000256" key="13">
    <source>
        <dbReference type="ARBA" id="ARBA00022881"/>
    </source>
</evidence>
<dbReference type="CDD" id="cd09857">
    <property type="entry name" value="PIN_EXO1"/>
    <property type="match status" value="1"/>
</dbReference>
<accession>A0A232F2L0</accession>
<evidence type="ECO:0000256" key="14">
    <source>
        <dbReference type="ARBA" id="ARBA00023125"/>
    </source>
</evidence>
<dbReference type="SMART" id="SM00484">
    <property type="entry name" value="XPGI"/>
    <property type="match status" value="1"/>
</dbReference>
<dbReference type="CDD" id="cd09908">
    <property type="entry name" value="H3TH_EXO1"/>
    <property type="match status" value="1"/>
</dbReference>
<evidence type="ECO:0000256" key="4">
    <source>
        <dbReference type="ARBA" id="ARBA00022553"/>
    </source>
</evidence>
<evidence type="ECO:0000256" key="10">
    <source>
        <dbReference type="ARBA" id="ARBA00022801"/>
    </source>
</evidence>
<evidence type="ECO:0000256" key="18">
    <source>
        <dbReference type="SAM" id="MobiDB-lite"/>
    </source>
</evidence>
<keyword evidence="8 17" id="KW-0227">DNA damage</keyword>
<dbReference type="GO" id="GO:0035312">
    <property type="term" value="F:5'-3' DNA exonuclease activity"/>
    <property type="evidence" value="ECO:0007669"/>
    <property type="project" value="UniProtKB-UniRule"/>
</dbReference>
<feature type="domain" description="XPG N-terminal" evidence="20">
    <location>
        <begin position="1"/>
        <end position="99"/>
    </location>
</feature>
<keyword evidence="6 17" id="KW-0479">Metal-binding</keyword>
<keyword evidence="10 17" id="KW-0378">Hydrolase</keyword>